<accession>A0A5N6P128</accession>
<sequence length="373" mass="42974">MAYKRKHLEQEVRELQEQLQELTLSMNRRREDDRTPPRYRPDDNDTNVYSTGGDDNPFGRHFREARHPLAACKQEYEEVVLGPDEGDCLVVRRVLNGSAVTQQREAIFRTRCQPWLFDRKVVHDGYKNTYSFDKDGRKITLLPFMTATTTSASQNRVVNLCFRLPRKELKRMEDFKPLGRKVKSNCSKGELFIEAINKDFKHAHNFQHAVQSLRANFSEGWEDDSNVSVVNVSMGNVWDPGESNQWVNPIHIQGPLKDTRFLWKREARRSCAIRTTSIKPNLGGDGNDIPRKLVHRRDRDGDENDKTERDLDDEISGISYEREEKGSVVAVRLSACENDHGFQGWTGCTVEEVKPAGSDCLGNEYVKTSRKKQ</sequence>
<feature type="compositionally biased region" description="Basic and acidic residues" evidence="1">
    <location>
        <begin position="28"/>
        <end position="43"/>
    </location>
</feature>
<dbReference type="Proteomes" id="UP000326396">
    <property type="component" value="Linkage Group LG15"/>
</dbReference>
<evidence type="ECO:0000313" key="3">
    <source>
        <dbReference type="Proteomes" id="UP000326396"/>
    </source>
</evidence>
<reference evidence="2 3" key="1">
    <citation type="submission" date="2019-05" db="EMBL/GenBank/DDBJ databases">
        <title>Mikania micrantha, genome provides insights into the molecular mechanism of rapid growth.</title>
        <authorList>
            <person name="Liu B."/>
        </authorList>
    </citation>
    <scope>NUCLEOTIDE SEQUENCE [LARGE SCALE GENOMIC DNA]</scope>
    <source>
        <strain evidence="2">NLD-2019</strain>
        <tissue evidence="2">Leaf</tissue>
    </source>
</reference>
<name>A0A5N6P128_9ASTR</name>
<feature type="compositionally biased region" description="Basic and acidic residues" evidence="1">
    <location>
        <begin position="297"/>
        <end position="309"/>
    </location>
</feature>
<organism evidence="2 3">
    <name type="scientific">Mikania micrantha</name>
    <name type="common">bitter vine</name>
    <dbReference type="NCBI Taxonomy" id="192012"/>
    <lineage>
        <taxon>Eukaryota</taxon>
        <taxon>Viridiplantae</taxon>
        <taxon>Streptophyta</taxon>
        <taxon>Embryophyta</taxon>
        <taxon>Tracheophyta</taxon>
        <taxon>Spermatophyta</taxon>
        <taxon>Magnoliopsida</taxon>
        <taxon>eudicotyledons</taxon>
        <taxon>Gunneridae</taxon>
        <taxon>Pentapetalae</taxon>
        <taxon>asterids</taxon>
        <taxon>campanulids</taxon>
        <taxon>Asterales</taxon>
        <taxon>Asteraceae</taxon>
        <taxon>Asteroideae</taxon>
        <taxon>Heliantheae alliance</taxon>
        <taxon>Eupatorieae</taxon>
        <taxon>Mikania</taxon>
    </lineage>
</organism>
<feature type="region of interest" description="Disordered" evidence="1">
    <location>
        <begin position="24"/>
        <end position="61"/>
    </location>
</feature>
<feature type="region of interest" description="Disordered" evidence="1">
    <location>
        <begin position="277"/>
        <end position="314"/>
    </location>
</feature>
<gene>
    <name evidence="2" type="ORF">E3N88_14289</name>
</gene>
<dbReference type="EMBL" id="SZYD01000007">
    <property type="protein sequence ID" value="KAD5802929.1"/>
    <property type="molecule type" value="Genomic_DNA"/>
</dbReference>
<keyword evidence="3" id="KW-1185">Reference proteome</keyword>
<evidence type="ECO:0000256" key="1">
    <source>
        <dbReference type="SAM" id="MobiDB-lite"/>
    </source>
</evidence>
<dbReference type="AlphaFoldDB" id="A0A5N6P128"/>
<comment type="caution">
    <text evidence="2">The sequence shown here is derived from an EMBL/GenBank/DDBJ whole genome shotgun (WGS) entry which is preliminary data.</text>
</comment>
<evidence type="ECO:0000313" key="2">
    <source>
        <dbReference type="EMBL" id="KAD5802929.1"/>
    </source>
</evidence>
<proteinExistence type="predicted"/>
<protein>
    <submittedName>
        <fullName evidence="2">Uncharacterized protein</fullName>
    </submittedName>
</protein>